<dbReference type="OrthoDB" id="5405781at2759"/>
<dbReference type="EMBL" id="LHQQ01000026">
    <property type="protein sequence ID" value="KOS46643.1"/>
    <property type="molecule type" value="Genomic_DNA"/>
</dbReference>
<name>A0A0M9WJ05_9EURO</name>
<sequence length="241" mass="27327">MALYTYSWITLDGTVGTNIFAGMILAELSFYNLKSLWPRLVFQFLPYGLVTLGLYICSYPDQYADQTEWSSQLALLAEVIFPKDANVSRYYASLGAQMICLGVMLSPLMRRMLSHPLLLWLGSISFPLYLVHGPLMRSVLVYLLYFPMSLGFEPALRADGTPDPESYIPTPGPFRLGIILTMFFVFLLYVVQQWTKHIEPRVGVLTAALERFSRSWGKNATWTSKGKDEMLPIASVRELNV</sequence>
<evidence type="ECO:0008006" key="4">
    <source>
        <dbReference type="Google" id="ProtNLM"/>
    </source>
</evidence>
<proteinExistence type="predicted"/>
<organism evidence="2 3">
    <name type="scientific">Penicillium nordicum</name>
    <dbReference type="NCBI Taxonomy" id="229535"/>
    <lineage>
        <taxon>Eukaryota</taxon>
        <taxon>Fungi</taxon>
        <taxon>Dikarya</taxon>
        <taxon>Ascomycota</taxon>
        <taxon>Pezizomycotina</taxon>
        <taxon>Eurotiomycetes</taxon>
        <taxon>Eurotiomycetidae</taxon>
        <taxon>Eurotiales</taxon>
        <taxon>Aspergillaceae</taxon>
        <taxon>Penicillium</taxon>
    </lineage>
</organism>
<evidence type="ECO:0000313" key="2">
    <source>
        <dbReference type="EMBL" id="KOS46643.1"/>
    </source>
</evidence>
<gene>
    <name evidence="2" type="ORF">ACN38_g2373</name>
</gene>
<feature type="transmembrane region" description="Helical" evidence="1">
    <location>
        <begin position="117"/>
        <end position="145"/>
    </location>
</feature>
<evidence type="ECO:0000313" key="3">
    <source>
        <dbReference type="Proteomes" id="UP000037696"/>
    </source>
</evidence>
<feature type="transmembrane region" description="Helical" evidence="1">
    <location>
        <begin position="6"/>
        <end position="28"/>
    </location>
</feature>
<dbReference type="STRING" id="229535.A0A0M9WJ05"/>
<keyword evidence="1" id="KW-0812">Transmembrane</keyword>
<dbReference type="Proteomes" id="UP000037696">
    <property type="component" value="Unassembled WGS sequence"/>
</dbReference>
<protein>
    <recommendedName>
        <fullName evidence="4">Acyltransferase 3 domain-containing protein</fullName>
    </recommendedName>
</protein>
<dbReference type="AlphaFoldDB" id="A0A0M9WJ05"/>
<keyword evidence="3" id="KW-1185">Reference proteome</keyword>
<feature type="transmembrane region" description="Helical" evidence="1">
    <location>
        <begin position="172"/>
        <end position="191"/>
    </location>
</feature>
<accession>A0A0M9WJ05</accession>
<keyword evidence="1" id="KW-0472">Membrane</keyword>
<reference evidence="2 3" key="1">
    <citation type="submission" date="2015-08" db="EMBL/GenBank/DDBJ databases">
        <title>Genome sequencing of Penicillium nordicum.</title>
        <authorList>
            <person name="Nguyen H.D."/>
            <person name="Seifert K.A."/>
        </authorList>
    </citation>
    <scope>NUCLEOTIDE SEQUENCE [LARGE SCALE GENOMIC DNA]</scope>
    <source>
        <strain evidence="2 3">DAOMC 185683</strain>
    </source>
</reference>
<comment type="caution">
    <text evidence="2">The sequence shown here is derived from an EMBL/GenBank/DDBJ whole genome shotgun (WGS) entry which is preliminary data.</text>
</comment>
<feature type="transmembrane region" description="Helical" evidence="1">
    <location>
        <begin position="40"/>
        <end position="56"/>
    </location>
</feature>
<evidence type="ECO:0000256" key="1">
    <source>
        <dbReference type="SAM" id="Phobius"/>
    </source>
</evidence>
<keyword evidence="1" id="KW-1133">Transmembrane helix</keyword>